<comment type="caution">
    <text evidence="3">The sequence shown here is derived from an EMBL/GenBank/DDBJ whole genome shotgun (WGS) entry which is preliminary data.</text>
</comment>
<feature type="domain" description="SCP" evidence="2">
    <location>
        <begin position="34"/>
        <end position="160"/>
    </location>
</feature>
<protein>
    <submittedName>
        <fullName evidence="3">CAP domain-containing protein</fullName>
    </submittedName>
</protein>
<dbReference type="EMBL" id="JBHMEY010000071">
    <property type="protein sequence ID" value="MFB9098262.1"/>
    <property type="molecule type" value="Genomic_DNA"/>
</dbReference>
<reference evidence="3 4" key="1">
    <citation type="submission" date="2024-09" db="EMBL/GenBank/DDBJ databases">
        <authorList>
            <person name="Sun Q."/>
            <person name="Mori K."/>
        </authorList>
    </citation>
    <scope>NUCLEOTIDE SEQUENCE [LARGE SCALE GENOMIC DNA]</scope>
    <source>
        <strain evidence="3 4">CECT 7955</strain>
    </source>
</reference>
<dbReference type="Pfam" id="PF00188">
    <property type="entry name" value="CAP"/>
    <property type="match status" value="1"/>
</dbReference>
<evidence type="ECO:0000256" key="1">
    <source>
        <dbReference type="SAM" id="SignalP"/>
    </source>
</evidence>
<dbReference type="RefSeq" id="WP_236452965.1">
    <property type="nucleotide sequence ID" value="NZ_CBCSGE010000019.1"/>
</dbReference>
<keyword evidence="4" id="KW-1185">Reference proteome</keyword>
<dbReference type="Gene3D" id="3.40.33.10">
    <property type="entry name" value="CAP"/>
    <property type="match status" value="1"/>
</dbReference>
<organism evidence="3 4">
    <name type="scientific">Flavobacterium jumunjinense</name>
    <dbReference type="NCBI Taxonomy" id="998845"/>
    <lineage>
        <taxon>Bacteria</taxon>
        <taxon>Pseudomonadati</taxon>
        <taxon>Bacteroidota</taxon>
        <taxon>Flavobacteriia</taxon>
        <taxon>Flavobacteriales</taxon>
        <taxon>Flavobacteriaceae</taxon>
        <taxon>Flavobacterium</taxon>
    </lineage>
</organism>
<keyword evidence="1" id="KW-0732">Signal</keyword>
<evidence type="ECO:0000259" key="2">
    <source>
        <dbReference type="Pfam" id="PF00188"/>
    </source>
</evidence>
<dbReference type="PANTHER" id="PTHR31157:SF1">
    <property type="entry name" value="SCP DOMAIN-CONTAINING PROTEIN"/>
    <property type="match status" value="1"/>
</dbReference>
<dbReference type="InterPro" id="IPR014044">
    <property type="entry name" value="CAP_dom"/>
</dbReference>
<dbReference type="PANTHER" id="PTHR31157">
    <property type="entry name" value="SCP DOMAIN-CONTAINING PROTEIN"/>
    <property type="match status" value="1"/>
</dbReference>
<feature type="chain" id="PRO_5045257753" evidence="1">
    <location>
        <begin position="19"/>
        <end position="823"/>
    </location>
</feature>
<name>A0ABV5GSA0_9FLAO</name>
<dbReference type="Proteomes" id="UP001589607">
    <property type="component" value="Unassembled WGS sequence"/>
</dbReference>
<sequence length="823" mass="95712">MRKILFAILFLNLCSVSAQDLIIDYNQLSDEVLKQINSHRKTLKLGELKEDPILFKAAQDHSIYMNEENNLSHEQMVIDKKFPKDRIKYYQGNDFNVFGENVLYTTIDVKHYSKTDILALAKKVFIQWKRSPPHYRNMISKDYELAGIAFSFDKKTRRLYATNVFGAKGVVIPNQLSNNAFGLSEKSIYCKNVDLGDQIHIGNGLRVEGDDVILYYYDIEKFKRIFKDPSDAIAIDFIEENQFQCASKNNFDVSPIYDGVLSKPIYRDELLSNNKAKNDFKIITKVGKVPKHLKGKNFTLNMVFIFNNCACEYAVPIDIESRSIALFPIKPIVEIPKNTILSNKGIIKTDEHSFAFERNKIVEKFEDTNEYITNDSFLNVDAISESGIIIEYDALSSENFDEIATNENTTSFSEGKYEEVIEEIEIPFTIINETIHSTQIYSYSSIEGNEDLNQKLYQERAIAIENYGKEHLDIAIKPSKIIAKENWETCYIQLEMENLGELATKSKEEIRNYVNANKTTWNRYLDQQRVSKLIANYYGEIETKNPNNEMYLQFLYEVNLRTGIYEKDYNRANLALAKLYDVTFCSAIFDEIVFSELMTNKKLVQNACAALIKHHHYNHFKTVQFLKHWLNEYDTFNKDTQHNLLNLYCVTNEDLLNTWDVSTTKLANVTKPKSLEDSFELFDNDLNLTANYNYVALYYANHINDSEGTNHYFKEVYSSFKDNIKSSKDRVNLGLFLNHWNAYYKTIPLLKAEMKKPTFSKEEALLLAQTYAARETNENSDDLEYILKKAYQLNKNAWCNWQKENKNLLRNTTVKAEFCKMCN</sequence>
<dbReference type="CDD" id="cd05379">
    <property type="entry name" value="CAP_bacterial"/>
    <property type="match status" value="1"/>
</dbReference>
<feature type="signal peptide" evidence="1">
    <location>
        <begin position="1"/>
        <end position="18"/>
    </location>
</feature>
<evidence type="ECO:0000313" key="3">
    <source>
        <dbReference type="EMBL" id="MFB9098262.1"/>
    </source>
</evidence>
<dbReference type="InterPro" id="IPR035940">
    <property type="entry name" value="CAP_sf"/>
</dbReference>
<proteinExistence type="predicted"/>
<accession>A0ABV5GSA0</accession>
<evidence type="ECO:0000313" key="4">
    <source>
        <dbReference type="Proteomes" id="UP001589607"/>
    </source>
</evidence>
<dbReference type="SUPFAM" id="SSF55797">
    <property type="entry name" value="PR-1-like"/>
    <property type="match status" value="1"/>
</dbReference>
<gene>
    <name evidence="3" type="ORF">ACFFVF_17265</name>
</gene>